<dbReference type="SMART" id="SM00595">
    <property type="entry name" value="MADF"/>
    <property type="match status" value="2"/>
</dbReference>
<dbReference type="PANTHER" id="PTHR12243">
    <property type="entry name" value="MADF DOMAIN TRANSCRIPTION FACTOR"/>
    <property type="match status" value="1"/>
</dbReference>
<dbReference type="InterPro" id="IPR004210">
    <property type="entry name" value="BESS_motif"/>
</dbReference>
<sequence>MNRLIIYVKKYPELYNPSHADFKDQSKKAKVWAKIAYELALGDGNIFILSDISGNQFWDTARSKWRNLRDSYVKHLRNGTAHSRASNTRYRNWPWAKQMEFMRPYIASKWPELADSYQADCLIISEEERNVVGHVIDDEGPSASKRRRSTKSSSSLTSEKFGRYGYLYDYFIQDSDADDLLFLSYSKTLRTFSKRRQMMVKSKIAKVMLNAEMQQAKDDEQMEVKFEPAEIYEEDEDDDEEYRQFFNLSENVKAVCGYGAICSEPHDTRSCHCPNRFPGDAIPSPQCGGPFSVLLSRNSIAASVENAFRLPATFKWKTVMNQLIAIVKRHPELYNPHHVDFKDQQKKNSLWTLIALELGLESGYTAKSKWRNLKDSYVKYLRNGTRGTDKRYKNWPWAEQMEFLRPTLISRCPTLAAGSSLRDPLSEEEGSVEIHVTDDGPSVSKRRKCGKIYGPSFPHFEKGLNDYLLQDSDADDLLFLSYSKTLKTFSRKRQMLVKMEISKIMLEAEMHQATEDEQLEVKFEPENLEQEEDEEEGVIDVEPGPTFLYLDKDEKFDEAEPE</sequence>
<accession>A0A7F5R252</accession>
<dbReference type="OrthoDB" id="5984255at2759"/>
<evidence type="ECO:0000259" key="3">
    <source>
        <dbReference type="PROSITE" id="PS51031"/>
    </source>
</evidence>
<gene>
    <name evidence="5" type="primary">LOC108739097</name>
</gene>
<dbReference type="PANTHER" id="PTHR12243:SF67">
    <property type="entry name" value="COREPRESSOR OF PANGOLIN, ISOFORM A-RELATED"/>
    <property type="match status" value="1"/>
</dbReference>
<evidence type="ECO:0000313" key="5">
    <source>
        <dbReference type="RefSeq" id="XP_025829009.1"/>
    </source>
</evidence>
<dbReference type="InParanoid" id="A0A7F5R252"/>
<dbReference type="InterPro" id="IPR006578">
    <property type="entry name" value="MADF-dom"/>
</dbReference>
<evidence type="ECO:0000313" key="4">
    <source>
        <dbReference type="Proteomes" id="UP000192223"/>
    </source>
</evidence>
<dbReference type="PROSITE" id="PS51029">
    <property type="entry name" value="MADF"/>
    <property type="match status" value="2"/>
</dbReference>
<dbReference type="Proteomes" id="UP000192223">
    <property type="component" value="Unplaced"/>
</dbReference>
<dbReference type="PROSITE" id="PS51031">
    <property type="entry name" value="BESS"/>
    <property type="match status" value="2"/>
</dbReference>
<comment type="subcellular location">
    <subcellularLocation>
        <location evidence="1">Nucleus</location>
    </subcellularLocation>
</comment>
<name>A0A7F5R252_AGRPL</name>
<dbReference type="GO" id="GO:0003677">
    <property type="term" value="F:DNA binding"/>
    <property type="evidence" value="ECO:0007669"/>
    <property type="project" value="InterPro"/>
</dbReference>
<reference evidence="5" key="1">
    <citation type="submission" date="2025-08" db="UniProtKB">
        <authorList>
            <consortium name="RefSeq"/>
        </authorList>
    </citation>
    <scope>IDENTIFICATION</scope>
    <source>
        <tissue evidence="5">Entire body</tissue>
    </source>
</reference>
<dbReference type="GeneID" id="108739097"/>
<organism evidence="4 5">
    <name type="scientific">Agrilus planipennis</name>
    <name type="common">Emerald ash borer</name>
    <name type="synonym">Agrilus marcopoli</name>
    <dbReference type="NCBI Taxonomy" id="224129"/>
    <lineage>
        <taxon>Eukaryota</taxon>
        <taxon>Metazoa</taxon>
        <taxon>Ecdysozoa</taxon>
        <taxon>Arthropoda</taxon>
        <taxon>Hexapoda</taxon>
        <taxon>Insecta</taxon>
        <taxon>Pterygota</taxon>
        <taxon>Neoptera</taxon>
        <taxon>Endopterygota</taxon>
        <taxon>Coleoptera</taxon>
        <taxon>Polyphaga</taxon>
        <taxon>Elateriformia</taxon>
        <taxon>Buprestoidea</taxon>
        <taxon>Buprestidae</taxon>
        <taxon>Agrilinae</taxon>
        <taxon>Agrilus</taxon>
    </lineage>
</organism>
<feature type="domain" description="BESS" evidence="3">
    <location>
        <begin position="175"/>
        <end position="214"/>
    </location>
</feature>
<dbReference type="GO" id="GO:0005634">
    <property type="term" value="C:nucleus"/>
    <property type="evidence" value="ECO:0007669"/>
    <property type="project" value="UniProtKB-SubCell"/>
</dbReference>
<feature type="domain" description="BESS" evidence="3">
    <location>
        <begin position="472"/>
        <end position="511"/>
    </location>
</feature>
<protein>
    <submittedName>
        <fullName evidence="5">Uncharacterized protein LOC108739097</fullName>
    </submittedName>
</protein>
<feature type="domain" description="MADF" evidence="2">
    <location>
        <begin position="322"/>
        <end position="409"/>
    </location>
</feature>
<proteinExistence type="predicted"/>
<dbReference type="InterPro" id="IPR039353">
    <property type="entry name" value="TF_Adf1"/>
</dbReference>
<keyword evidence="4" id="KW-1185">Reference proteome</keyword>
<evidence type="ECO:0000259" key="2">
    <source>
        <dbReference type="PROSITE" id="PS51029"/>
    </source>
</evidence>
<dbReference type="KEGG" id="apln:108739097"/>
<evidence type="ECO:0000256" key="1">
    <source>
        <dbReference type="PROSITE-ProRule" id="PRU00371"/>
    </source>
</evidence>
<dbReference type="AlphaFoldDB" id="A0A7F5R252"/>
<keyword evidence="1" id="KW-0539">Nucleus</keyword>
<feature type="domain" description="MADF" evidence="2">
    <location>
        <begin position="3"/>
        <end position="107"/>
    </location>
</feature>
<dbReference type="RefSeq" id="XP_025829009.1">
    <property type="nucleotide sequence ID" value="XM_025973224.1"/>
</dbReference>
<dbReference type="Pfam" id="PF10545">
    <property type="entry name" value="MADF_DNA_bdg"/>
    <property type="match status" value="2"/>
</dbReference>